<evidence type="ECO:0000256" key="1">
    <source>
        <dbReference type="ARBA" id="ARBA00005964"/>
    </source>
</evidence>
<dbReference type="SUPFAM" id="SSF53474">
    <property type="entry name" value="alpha/beta-Hydrolases"/>
    <property type="match status" value="1"/>
</dbReference>
<evidence type="ECO:0000256" key="2">
    <source>
        <dbReference type="ARBA" id="ARBA00022801"/>
    </source>
</evidence>
<comment type="similarity">
    <text evidence="1 3">Belongs to the type-B carboxylesterase/lipase family.</text>
</comment>
<feature type="chain" id="PRO_5044991060" description="Carboxylic ester hydrolase" evidence="3">
    <location>
        <begin position="36"/>
        <end position="536"/>
    </location>
</feature>
<dbReference type="PANTHER" id="PTHR11559">
    <property type="entry name" value="CARBOXYLESTERASE"/>
    <property type="match status" value="1"/>
</dbReference>
<protein>
    <recommendedName>
        <fullName evidence="3">Carboxylic ester hydrolase</fullName>
        <ecNumber evidence="3">3.1.1.-</ecNumber>
    </recommendedName>
</protein>
<dbReference type="Proteomes" id="UP000887222">
    <property type="component" value="Unassembled WGS sequence"/>
</dbReference>
<dbReference type="Pfam" id="PF00135">
    <property type="entry name" value="COesterase"/>
    <property type="match status" value="1"/>
</dbReference>
<comment type="caution">
    <text evidence="5">The sequence shown here is derived from an EMBL/GenBank/DDBJ whole genome shotgun (WGS) entry which is preliminary data.</text>
</comment>
<dbReference type="InterPro" id="IPR019826">
    <property type="entry name" value="Carboxylesterase_B_AS"/>
</dbReference>
<dbReference type="PROSITE" id="PS00122">
    <property type="entry name" value="CARBOXYLESTERASE_B_1"/>
    <property type="match status" value="1"/>
</dbReference>
<feature type="domain" description="Carboxylesterase type B" evidence="4">
    <location>
        <begin position="52"/>
        <end position="533"/>
    </location>
</feature>
<sequence>MQHERTNRARRPRARATTAAAVMAALALSACGSGGGDDGKTALPEVVAPDVTVVKTDKGSVKGVESDASLRFLGIPYAAPPTGERRWKAPEPATAWTGTRDASKFGGTCPQAGGAFGGASVNEDCLYLNVYTPKGDGPFPVMVWIHGGAFTSGESNAYDTSKLVEQGVAVVTLNYRLGALGFLAHPALTAEQGASGNYGLMDQQAALKWVKNNIASFRGDPNNITIFGESAGGFSVMSHLASPLAAGLFNKAIIQSGAYSLNQPPLATAHTAGSNYATAAGCTDQSLSCLRGLTVEKILGTSLASVSPIVDNRVLTTTVRNAFATGDFNKVPTIEGSNTDEYSLLSAARMDLVPSAGPFTAANYQPRVSQLIALSGKSFAEVDAEYPLADYASPAEAYDAIATDMLFACPSRVAARLRTASGTQVYAYEFNDQNAPMIYLPPATRPRWGAYHAAEIQYLFPTTRPGVTYSADQEALKRQMVSYWTRFARTGDPNGTGPAWTPYSSTADTRLSLEPGTSTTTGDFAARHHCAFWTGS</sequence>
<feature type="signal peptide" evidence="3">
    <location>
        <begin position="1"/>
        <end position="35"/>
    </location>
</feature>
<keyword evidence="2 3" id="KW-0378">Hydrolase</keyword>
<evidence type="ECO:0000313" key="6">
    <source>
        <dbReference type="Proteomes" id="UP000887222"/>
    </source>
</evidence>
<dbReference type="InterPro" id="IPR002018">
    <property type="entry name" value="CarbesteraseB"/>
</dbReference>
<organism evidence="5 6">
    <name type="scientific">Noviherbaspirillum aridicola</name>
    <dbReference type="NCBI Taxonomy" id="2849687"/>
    <lineage>
        <taxon>Bacteria</taxon>
        <taxon>Pseudomonadati</taxon>
        <taxon>Pseudomonadota</taxon>
        <taxon>Betaproteobacteria</taxon>
        <taxon>Burkholderiales</taxon>
        <taxon>Oxalobacteraceae</taxon>
        <taxon>Noviherbaspirillum</taxon>
    </lineage>
</organism>
<dbReference type="Gene3D" id="3.40.50.1820">
    <property type="entry name" value="alpha/beta hydrolase"/>
    <property type="match status" value="1"/>
</dbReference>
<dbReference type="InterPro" id="IPR029058">
    <property type="entry name" value="AB_hydrolase_fold"/>
</dbReference>
<keyword evidence="3" id="KW-0732">Signal</keyword>
<reference evidence="5 6" key="1">
    <citation type="journal article" date="2022" name="Int. J. Syst. Evol. Microbiol.">
        <title>Noviherbaspirillum aridicola sp. nov., isolated from an arid soil in Pakistan.</title>
        <authorList>
            <person name="Khan I.U."/>
            <person name="Saqib M."/>
            <person name="Amin A."/>
            <person name="Hussain F."/>
            <person name="Li L."/>
            <person name="Liu Y.H."/>
            <person name="Fang B.Z."/>
            <person name="Ahmed I."/>
            <person name="Li W.J."/>
        </authorList>
    </citation>
    <scope>NUCLEOTIDE SEQUENCE [LARGE SCALE GENOMIC DNA]</scope>
    <source>
        <strain evidence="5 6">NCCP-691</strain>
    </source>
</reference>
<dbReference type="GO" id="GO:0016787">
    <property type="term" value="F:hydrolase activity"/>
    <property type="evidence" value="ECO:0007669"/>
    <property type="project" value="UniProtKB-KW"/>
</dbReference>
<evidence type="ECO:0000313" key="5">
    <source>
        <dbReference type="EMBL" id="GIZ51451.1"/>
    </source>
</evidence>
<dbReference type="PROSITE" id="PS00941">
    <property type="entry name" value="CARBOXYLESTERASE_B_2"/>
    <property type="match status" value="1"/>
</dbReference>
<proteinExistence type="inferred from homology"/>
<gene>
    <name evidence="5" type="ORF">NCCP691_14650</name>
</gene>
<dbReference type="EC" id="3.1.1.-" evidence="3"/>
<accession>A0ABQ4Q2P0</accession>
<dbReference type="RefSeq" id="WP_220807617.1">
    <property type="nucleotide sequence ID" value="NZ_BPMK01000005.1"/>
</dbReference>
<name>A0ABQ4Q2P0_9BURK</name>
<dbReference type="InterPro" id="IPR019819">
    <property type="entry name" value="Carboxylesterase_B_CS"/>
</dbReference>
<dbReference type="PROSITE" id="PS51257">
    <property type="entry name" value="PROKAR_LIPOPROTEIN"/>
    <property type="match status" value="1"/>
</dbReference>
<evidence type="ECO:0000259" key="4">
    <source>
        <dbReference type="Pfam" id="PF00135"/>
    </source>
</evidence>
<keyword evidence="6" id="KW-1185">Reference proteome</keyword>
<dbReference type="InterPro" id="IPR050309">
    <property type="entry name" value="Type-B_Carboxylest/Lipase"/>
</dbReference>
<evidence type="ECO:0000256" key="3">
    <source>
        <dbReference type="RuleBase" id="RU361235"/>
    </source>
</evidence>
<dbReference type="EMBL" id="BPMK01000005">
    <property type="protein sequence ID" value="GIZ51451.1"/>
    <property type="molecule type" value="Genomic_DNA"/>
</dbReference>